<evidence type="ECO:0000256" key="1">
    <source>
        <dbReference type="SAM" id="MobiDB-lite"/>
    </source>
</evidence>
<evidence type="ECO:0000313" key="3">
    <source>
        <dbReference type="EMBL" id="EYC42744.1"/>
    </source>
</evidence>
<dbReference type="Gene3D" id="1.10.510.10">
    <property type="entry name" value="Transferase(Phosphotransferase) domain 1"/>
    <property type="match status" value="1"/>
</dbReference>
<sequence length="337" mass="36756">MTLARGDKLGRIPFTDEGIITSECAELQQLELLSKESPRAVLIYEIFAGTGPYEDMRNSVVKKMIVEGKLNKFPSDTPDDVVTFVNEKLWCKDPDKRPDFASIVGTLEKLVAAHADKVPEAPEDKSLVMASEGKTTATVDLDVPDVKKAAAKKAATEPKSSVTEVGDKKAGPTSEDATSKEGTKKPADATKAAAPAKEAASKDVKDGGKKTGVEVSTQQKLKDASSYLKPPSAELSKSSHVDVDSHREKEEINVEIRTKPIFGRRSKFTHVYTTGRRSGGVLLHSRMVFCIEKGVCFLLIPYVKSMKSYENVHDDGYGSTEILHNDRSSRANVQENI</sequence>
<organism evidence="3 4">
    <name type="scientific">Ancylostoma ceylanicum</name>
    <dbReference type="NCBI Taxonomy" id="53326"/>
    <lineage>
        <taxon>Eukaryota</taxon>
        <taxon>Metazoa</taxon>
        <taxon>Ecdysozoa</taxon>
        <taxon>Nematoda</taxon>
        <taxon>Chromadorea</taxon>
        <taxon>Rhabditida</taxon>
        <taxon>Rhabditina</taxon>
        <taxon>Rhabditomorpha</taxon>
        <taxon>Strongyloidea</taxon>
        <taxon>Ancylostomatidae</taxon>
        <taxon>Ancylostomatinae</taxon>
        <taxon>Ancylostoma</taxon>
    </lineage>
</organism>
<dbReference type="AlphaFoldDB" id="A0A016WSD9"/>
<feature type="compositionally biased region" description="Basic and acidic residues" evidence="1">
    <location>
        <begin position="237"/>
        <end position="246"/>
    </location>
</feature>
<feature type="region of interest" description="Disordered" evidence="1">
    <location>
        <begin position="151"/>
        <end position="246"/>
    </location>
</feature>
<comment type="caution">
    <text evidence="3">The sequence shown here is derived from an EMBL/GenBank/DDBJ whole genome shotgun (WGS) entry which is preliminary data.</text>
</comment>
<dbReference type="GO" id="GO:0004672">
    <property type="term" value="F:protein kinase activity"/>
    <property type="evidence" value="ECO:0007669"/>
    <property type="project" value="InterPro"/>
</dbReference>
<feature type="compositionally biased region" description="Basic and acidic residues" evidence="1">
    <location>
        <begin position="199"/>
        <end position="212"/>
    </location>
</feature>
<keyword evidence="4" id="KW-1185">Reference proteome</keyword>
<feature type="domain" description="Serine-threonine/tyrosine-protein kinase catalytic" evidence="2">
    <location>
        <begin position="41"/>
        <end position="106"/>
    </location>
</feature>
<protein>
    <recommendedName>
        <fullName evidence="2">Serine-threonine/tyrosine-protein kinase catalytic domain-containing protein</fullName>
    </recommendedName>
</protein>
<accession>A0A016WSD9</accession>
<feature type="compositionally biased region" description="Low complexity" evidence="1">
    <location>
        <begin position="189"/>
        <end position="198"/>
    </location>
</feature>
<name>A0A016WSD9_9BILA</name>
<dbReference type="OrthoDB" id="10546141at2759"/>
<dbReference type="EMBL" id="JARK01000120">
    <property type="protein sequence ID" value="EYC42744.1"/>
    <property type="molecule type" value="Genomic_DNA"/>
</dbReference>
<evidence type="ECO:0000313" key="4">
    <source>
        <dbReference type="Proteomes" id="UP000024635"/>
    </source>
</evidence>
<dbReference type="Pfam" id="PF07714">
    <property type="entry name" value="PK_Tyr_Ser-Thr"/>
    <property type="match status" value="1"/>
</dbReference>
<proteinExistence type="predicted"/>
<feature type="compositionally biased region" description="Basic and acidic residues" evidence="1">
    <location>
        <begin position="177"/>
        <end position="188"/>
    </location>
</feature>
<dbReference type="SUPFAM" id="SSF56112">
    <property type="entry name" value="Protein kinase-like (PK-like)"/>
    <property type="match status" value="1"/>
</dbReference>
<dbReference type="InterPro" id="IPR011009">
    <property type="entry name" value="Kinase-like_dom_sf"/>
</dbReference>
<dbReference type="Proteomes" id="UP000024635">
    <property type="component" value="Unassembled WGS sequence"/>
</dbReference>
<dbReference type="InterPro" id="IPR001245">
    <property type="entry name" value="Ser-Thr/Tyr_kinase_cat_dom"/>
</dbReference>
<reference evidence="4" key="1">
    <citation type="journal article" date="2015" name="Nat. Genet.">
        <title>The genome and transcriptome of the zoonotic hookworm Ancylostoma ceylanicum identify infection-specific gene families.</title>
        <authorList>
            <person name="Schwarz E.M."/>
            <person name="Hu Y."/>
            <person name="Antoshechkin I."/>
            <person name="Miller M.M."/>
            <person name="Sternberg P.W."/>
            <person name="Aroian R.V."/>
        </authorList>
    </citation>
    <scope>NUCLEOTIDE SEQUENCE</scope>
    <source>
        <strain evidence="4">HY135</strain>
    </source>
</reference>
<gene>
    <name evidence="3" type="primary">Acey_s0520.g2857</name>
    <name evidence="3" type="ORF">Y032_0520g2857</name>
</gene>
<evidence type="ECO:0000259" key="2">
    <source>
        <dbReference type="Pfam" id="PF07714"/>
    </source>
</evidence>